<keyword evidence="4" id="KW-1185">Reference proteome</keyword>
<dbReference type="InterPro" id="IPR038717">
    <property type="entry name" value="Tc1-like_DDE_dom"/>
</dbReference>
<organism evidence="3 4">
    <name type="scientific">Mucor saturninus</name>
    <dbReference type="NCBI Taxonomy" id="64648"/>
    <lineage>
        <taxon>Eukaryota</taxon>
        <taxon>Fungi</taxon>
        <taxon>Fungi incertae sedis</taxon>
        <taxon>Mucoromycota</taxon>
        <taxon>Mucoromycotina</taxon>
        <taxon>Mucoromycetes</taxon>
        <taxon>Mucorales</taxon>
        <taxon>Mucorineae</taxon>
        <taxon>Mucoraceae</taxon>
        <taxon>Mucor</taxon>
    </lineage>
</organism>
<dbReference type="EMBL" id="JAEPRD010000021">
    <property type="protein sequence ID" value="KAG2208080.1"/>
    <property type="molecule type" value="Genomic_DNA"/>
</dbReference>
<protein>
    <recommendedName>
        <fullName evidence="2">Tc1-like transposase DDE domain-containing protein</fullName>
    </recommendedName>
</protein>
<dbReference type="Gene3D" id="3.30.420.10">
    <property type="entry name" value="Ribonuclease H-like superfamily/Ribonuclease H"/>
    <property type="match status" value="1"/>
</dbReference>
<dbReference type="OrthoDB" id="2209168at2759"/>
<evidence type="ECO:0000259" key="2">
    <source>
        <dbReference type="Pfam" id="PF13358"/>
    </source>
</evidence>
<comment type="caution">
    <text evidence="3">The sequence shown here is derived from an EMBL/GenBank/DDBJ whole genome shotgun (WGS) entry which is preliminary data.</text>
</comment>
<reference evidence="3" key="1">
    <citation type="submission" date="2020-12" db="EMBL/GenBank/DDBJ databases">
        <title>Metabolic potential, ecology and presence of endohyphal bacteria is reflected in genomic diversity of Mucoromycotina.</title>
        <authorList>
            <person name="Muszewska A."/>
            <person name="Okrasinska A."/>
            <person name="Steczkiewicz K."/>
            <person name="Drgas O."/>
            <person name="Orlowska M."/>
            <person name="Perlinska-Lenart U."/>
            <person name="Aleksandrzak-Piekarczyk T."/>
            <person name="Szatraj K."/>
            <person name="Zielenkiewicz U."/>
            <person name="Pilsyk S."/>
            <person name="Malc E."/>
            <person name="Mieczkowski P."/>
            <person name="Kruszewska J.S."/>
            <person name="Biernat P."/>
            <person name="Pawlowska J."/>
        </authorList>
    </citation>
    <scope>NUCLEOTIDE SEQUENCE</scope>
    <source>
        <strain evidence="3">WA0000017839</strain>
    </source>
</reference>
<evidence type="ECO:0000313" key="4">
    <source>
        <dbReference type="Proteomes" id="UP000603453"/>
    </source>
</evidence>
<feature type="domain" description="Tc1-like transposase DDE" evidence="2">
    <location>
        <begin position="246"/>
        <end position="284"/>
    </location>
</feature>
<dbReference type="AlphaFoldDB" id="A0A8H7RD05"/>
<dbReference type="Pfam" id="PF13384">
    <property type="entry name" value="HTH_23"/>
    <property type="match status" value="1"/>
</dbReference>
<proteinExistence type="predicted"/>
<accession>A0A8H7RD05</accession>
<gene>
    <name evidence="3" type="ORF">INT47_010442</name>
</gene>
<dbReference type="Pfam" id="PF13358">
    <property type="entry name" value="DDE_3"/>
    <property type="match status" value="1"/>
</dbReference>
<dbReference type="Proteomes" id="UP000603453">
    <property type="component" value="Unassembled WGS sequence"/>
</dbReference>
<dbReference type="InterPro" id="IPR036397">
    <property type="entry name" value="RNaseH_sf"/>
</dbReference>
<dbReference type="GO" id="GO:0003676">
    <property type="term" value="F:nucleic acid binding"/>
    <property type="evidence" value="ECO:0007669"/>
    <property type="project" value="InterPro"/>
</dbReference>
<sequence>MDVDDDSYPLADTVDFDNYMDFKPPEKPKPTPKAPKNRSSPSTEPAAYYKKHADDVKGHFFHLVYEEGLNAEKAAKQLGVARRTAYNWLKKDQDQIFKTAEPLDYKIHLEEKFIDHPSATLDQAMESITSQFSDLKVTKTTVYNFMTGKCALSFKKAHFHSKERNSSINIEKKFGWEVRAEVIPLTRAKTTTTVGAISPYGVVNIKIRVPYSMVSKKRKTAGGSKMQETIGTVTGHYLILSPVQLIKFIESRGYGCVYLPPYSPDLNPIEQFWSVVKSKLKREKLLEAETPKHVTMVY</sequence>
<evidence type="ECO:0000313" key="3">
    <source>
        <dbReference type="EMBL" id="KAG2208080.1"/>
    </source>
</evidence>
<evidence type="ECO:0000256" key="1">
    <source>
        <dbReference type="SAM" id="MobiDB-lite"/>
    </source>
</evidence>
<feature type="region of interest" description="Disordered" evidence="1">
    <location>
        <begin position="1"/>
        <end position="46"/>
    </location>
</feature>
<name>A0A8H7RD05_9FUNG</name>